<evidence type="ECO:0000256" key="2">
    <source>
        <dbReference type="ARBA" id="ARBA00004555"/>
    </source>
</evidence>
<evidence type="ECO:0000256" key="4">
    <source>
        <dbReference type="ARBA" id="ARBA00022692"/>
    </source>
</evidence>
<keyword evidence="6 9" id="KW-1133">Transmembrane helix</keyword>
<protein>
    <recommendedName>
        <fullName evidence="9">Transmembrane 9 superfamily member</fullName>
    </recommendedName>
</protein>
<gene>
    <name evidence="10" type="ORF">RMAR00112_LOCUS21065</name>
</gene>
<dbReference type="Pfam" id="PF02990">
    <property type="entry name" value="EMP70"/>
    <property type="match status" value="1"/>
</dbReference>
<reference evidence="10" key="1">
    <citation type="submission" date="2021-01" db="EMBL/GenBank/DDBJ databases">
        <authorList>
            <person name="Corre E."/>
            <person name="Pelletier E."/>
            <person name="Niang G."/>
            <person name="Scheremetjew M."/>
            <person name="Finn R."/>
            <person name="Kale V."/>
            <person name="Holt S."/>
            <person name="Cochrane G."/>
            <person name="Meng A."/>
            <person name="Brown T."/>
            <person name="Cohen L."/>
        </authorList>
    </citation>
    <scope>NUCLEOTIDE SEQUENCE</scope>
    <source>
        <strain evidence="10">CCMP 769</strain>
    </source>
</reference>
<dbReference type="AlphaFoldDB" id="A0A7S3EGM9"/>
<dbReference type="GO" id="GO:0016020">
    <property type="term" value="C:membrane"/>
    <property type="evidence" value="ECO:0007669"/>
    <property type="project" value="UniProtKB-SubCell"/>
</dbReference>
<evidence type="ECO:0000256" key="8">
    <source>
        <dbReference type="ARBA" id="ARBA00023136"/>
    </source>
</evidence>
<evidence type="ECO:0000256" key="7">
    <source>
        <dbReference type="ARBA" id="ARBA00023034"/>
    </source>
</evidence>
<evidence type="ECO:0000256" key="1">
    <source>
        <dbReference type="ARBA" id="ARBA00004141"/>
    </source>
</evidence>
<name>A0A7S3EGM9_9RHOD</name>
<evidence type="ECO:0000256" key="6">
    <source>
        <dbReference type="ARBA" id="ARBA00022989"/>
    </source>
</evidence>
<keyword evidence="5" id="KW-0732">Signal</keyword>
<comment type="similarity">
    <text evidence="3 9">Belongs to the nonaspanin (TM9SF) (TC 9.A.2) family.</text>
</comment>
<evidence type="ECO:0000313" key="10">
    <source>
        <dbReference type="EMBL" id="CAE0053037.1"/>
    </source>
</evidence>
<keyword evidence="4 9" id="KW-0812">Transmembrane</keyword>
<comment type="subcellular location">
    <subcellularLocation>
        <location evidence="2">Golgi apparatus</location>
    </subcellularLocation>
    <subcellularLocation>
        <location evidence="1">Membrane</location>
        <topology evidence="1">Multi-pass membrane protein</topology>
    </subcellularLocation>
</comment>
<dbReference type="GO" id="GO:0005794">
    <property type="term" value="C:Golgi apparatus"/>
    <property type="evidence" value="ECO:0007669"/>
    <property type="project" value="UniProtKB-SubCell"/>
</dbReference>
<evidence type="ECO:0000256" key="5">
    <source>
        <dbReference type="ARBA" id="ARBA00022729"/>
    </source>
</evidence>
<keyword evidence="8 9" id="KW-0472">Membrane</keyword>
<feature type="transmembrane region" description="Helical" evidence="9">
    <location>
        <begin position="265"/>
        <end position="285"/>
    </location>
</feature>
<accession>A0A7S3EGM9</accession>
<dbReference type="PANTHER" id="PTHR10766">
    <property type="entry name" value="TRANSMEMBRANE 9 SUPERFAMILY PROTEIN"/>
    <property type="match status" value="1"/>
</dbReference>
<proteinExistence type="inferred from homology"/>
<dbReference type="PANTHER" id="PTHR10766:SF55">
    <property type="entry name" value="TRANSMEMBRANE 9 SUPERFAMILY MEMBER 4"/>
    <property type="match status" value="1"/>
</dbReference>
<dbReference type="GO" id="GO:0072657">
    <property type="term" value="P:protein localization to membrane"/>
    <property type="evidence" value="ECO:0007669"/>
    <property type="project" value="TreeGrafter"/>
</dbReference>
<dbReference type="InterPro" id="IPR004240">
    <property type="entry name" value="EMP70"/>
</dbReference>
<keyword evidence="7" id="KW-0333">Golgi apparatus</keyword>
<evidence type="ECO:0000256" key="9">
    <source>
        <dbReference type="RuleBase" id="RU363079"/>
    </source>
</evidence>
<dbReference type="EMBL" id="HBHW01027190">
    <property type="protein sequence ID" value="CAE0053037.1"/>
    <property type="molecule type" value="Transcribed_RNA"/>
</dbReference>
<organism evidence="10">
    <name type="scientific">Rhodosorus marinus</name>
    <dbReference type="NCBI Taxonomy" id="101924"/>
    <lineage>
        <taxon>Eukaryota</taxon>
        <taxon>Rhodophyta</taxon>
        <taxon>Stylonematophyceae</taxon>
        <taxon>Stylonematales</taxon>
        <taxon>Stylonemataceae</taxon>
        <taxon>Rhodosorus</taxon>
    </lineage>
</organism>
<comment type="caution">
    <text evidence="9">Lacks conserved residue(s) required for the propagation of feature annotation.</text>
</comment>
<sequence>MMIEDRKGSRKLSWMHIALLPGILFFSLLHGIASSSATEFRTGDLIKVRGETVWSPAQVTRDYSWVPYCGTHRETKKNTLTDFLNGNHESLLDYELEMGTSQSCKVLCIAHLSLDDLKRFELLIKRGYRVELTLDNLPLLMAMESDDDRRSRQGYPVGEIIDDEMIIHNHIDFRVETQRNGEASLPSSTWSIVGFRADVKSLKVKQPELSSNCTESSPMILNPSSAELELVMTYSVVFEEGEVAWESRWDAYTSTDYVIRSGKQLLFLSSLIVAGLLGVYSLLVFRRAANDSASLSPYTGNDFVLEEETAVGFEAIRGDVFRTPSSPQYITALVASGFQVKYYLPIFDII</sequence>
<evidence type="ECO:0000256" key="3">
    <source>
        <dbReference type="ARBA" id="ARBA00005227"/>
    </source>
</evidence>